<proteinExistence type="predicted"/>
<gene>
    <name evidence="1" type="ORF">chiPu_0033744</name>
</gene>
<feature type="non-terminal residue" evidence="1">
    <location>
        <position position="37"/>
    </location>
</feature>
<keyword evidence="2" id="KW-1185">Reference proteome</keyword>
<evidence type="ECO:0000313" key="1">
    <source>
        <dbReference type="EMBL" id="GCC49783.1"/>
    </source>
</evidence>
<dbReference type="EMBL" id="BEZZ01271216">
    <property type="protein sequence ID" value="GCC49783.1"/>
    <property type="molecule type" value="Genomic_DNA"/>
</dbReference>
<sequence>MFRSLVTDSAALPVEVDGLHPVDEVHAIRVPREGLDA</sequence>
<reference evidence="1 2" key="1">
    <citation type="journal article" date="2018" name="Nat. Ecol. Evol.">
        <title>Shark genomes provide insights into elasmobranch evolution and the origin of vertebrates.</title>
        <authorList>
            <person name="Hara Y"/>
            <person name="Yamaguchi K"/>
            <person name="Onimaru K"/>
            <person name="Kadota M"/>
            <person name="Koyanagi M"/>
            <person name="Keeley SD"/>
            <person name="Tatsumi K"/>
            <person name="Tanaka K"/>
            <person name="Motone F"/>
            <person name="Kageyama Y"/>
            <person name="Nozu R"/>
            <person name="Adachi N"/>
            <person name="Nishimura O"/>
            <person name="Nakagawa R"/>
            <person name="Tanegashima C"/>
            <person name="Kiyatake I"/>
            <person name="Matsumoto R"/>
            <person name="Murakumo K"/>
            <person name="Nishida K"/>
            <person name="Terakita A"/>
            <person name="Kuratani S"/>
            <person name="Sato K"/>
            <person name="Hyodo S Kuraku.S."/>
        </authorList>
    </citation>
    <scope>NUCLEOTIDE SEQUENCE [LARGE SCALE GENOMIC DNA]</scope>
</reference>
<name>A0A401U4F0_CHIPU</name>
<evidence type="ECO:0000313" key="2">
    <source>
        <dbReference type="Proteomes" id="UP000287033"/>
    </source>
</evidence>
<accession>A0A401U4F0</accession>
<organism evidence="1 2">
    <name type="scientific">Chiloscyllium punctatum</name>
    <name type="common">Brownbanded bambooshark</name>
    <name type="synonym">Hemiscyllium punctatum</name>
    <dbReference type="NCBI Taxonomy" id="137246"/>
    <lineage>
        <taxon>Eukaryota</taxon>
        <taxon>Metazoa</taxon>
        <taxon>Chordata</taxon>
        <taxon>Craniata</taxon>
        <taxon>Vertebrata</taxon>
        <taxon>Chondrichthyes</taxon>
        <taxon>Elasmobranchii</taxon>
        <taxon>Galeomorphii</taxon>
        <taxon>Galeoidea</taxon>
        <taxon>Orectolobiformes</taxon>
        <taxon>Hemiscylliidae</taxon>
        <taxon>Chiloscyllium</taxon>
    </lineage>
</organism>
<dbReference type="AlphaFoldDB" id="A0A401U4F0"/>
<protein>
    <submittedName>
        <fullName evidence="1">Uncharacterized protein</fullName>
    </submittedName>
</protein>
<dbReference type="Proteomes" id="UP000287033">
    <property type="component" value="Unassembled WGS sequence"/>
</dbReference>
<comment type="caution">
    <text evidence="1">The sequence shown here is derived from an EMBL/GenBank/DDBJ whole genome shotgun (WGS) entry which is preliminary data.</text>
</comment>